<dbReference type="Proteomes" id="UP000694240">
    <property type="component" value="Chromosome 6"/>
</dbReference>
<feature type="domain" description="Reverse transcriptase" evidence="2">
    <location>
        <begin position="676"/>
        <end position="855"/>
    </location>
</feature>
<dbReference type="CDD" id="cd09279">
    <property type="entry name" value="RNase_HI_like"/>
    <property type="match status" value="1"/>
</dbReference>
<dbReference type="Pfam" id="PF00665">
    <property type="entry name" value="rve"/>
    <property type="match status" value="1"/>
</dbReference>
<feature type="domain" description="RNase H type-1" evidence="3">
    <location>
        <begin position="1077"/>
        <end position="1206"/>
    </location>
</feature>
<dbReference type="Pfam" id="PF13456">
    <property type="entry name" value="RVT_3"/>
    <property type="match status" value="1"/>
</dbReference>
<evidence type="ECO:0000313" key="5">
    <source>
        <dbReference type="EMBL" id="KAG7593564.1"/>
    </source>
</evidence>
<dbReference type="PROSITE" id="PS50878">
    <property type="entry name" value="RT_POL"/>
    <property type="match status" value="1"/>
</dbReference>
<dbReference type="PROSITE" id="PS50994">
    <property type="entry name" value="INTEGRASE"/>
    <property type="match status" value="1"/>
</dbReference>
<comment type="caution">
    <text evidence="5">The sequence shown here is derived from an EMBL/GenBank/DDBJ whole genome shotgun (WGS) entry which is preliminary data.</text>
</comment>
<organism evidence="5 6">
    <name type="scientific">Arabidopsis thaliana x Arabidopsis arenosa</name>
    <dbReference type="NCBI Taxonomy" id="1240361"/>
    <lineage>
        <taxon>Eukaryota</taxon>
        <taxon>Viridiplantae</taxon>
        <taxon>Streptophyta</taxon>
        <taxon>Embryophyta</taxon>
        <taxon>Tracheophyta</taxon>
        <taxon>Spermatophyta</taxon>
        <taxon>Magnoliopsida</taxon>
        <taxon>eudicotyledons</taxon>
        <taxon>Gunneridae</taxon>
        <taxon>Pentapetalae</taxon>
        <taxon>rosids</taxon>
        <taxon>malvids</taxon>
        <taxon>Brassicales</taxon>
        <taxon>Brassicaceae</taxon>
        <taxon>Camelineae</taxon>
        <taxon>Arabidopsis</taxon>
    </lineage>
</organism>
<gene>
    <name evidence="5" type="ORF">ISN45_Aa01g023570</name>
</gene>
<dbReference type="EMBL" id="JAEFBK010000006">
    <property type="protein sequence ID" value="KAG7593564.1"/>
    <property type="molecule type" value="Genomic_DNA"/>
</dbReference>
<feature type="region of interest" description="Disordered" evidence="1">
    <location>
        <begin position="1243"/>
        <end position="1303"/>
    </location>
</feature>
<feature type="compositionally biased region" description="Basic residues" evidence="1">
    <location>
        <begin position="1254"/>
        <end position="1263"/>
    </location>
</feature>
<feature type="compositionally biased region" description="Polar residues" evidence="1">
    <location>
        <begin position="74"/>
        <end position="94"/>
    </location>
</feature>
<dbReference type="Pfam" id="PF17919">
    <property type="entry name" value="RT_RNaseH_2"/>
    <property type="match status" value="1"/>
</dbReference>
<dbReference type="GO" id="GO:0004523">
    <property type="term" value="F:RNA-DNA hybrid ribonuclease activity"/>
    <property type="evidence" value="ECO:0007669"/>
    <property type="project" value="InterPro"/>
</dbReference>
<evidence type="ECO:0000259" key="2">
    <source>
        <dbReference type="PROSITE" id="PS50878"/>
    </source>
</evidence>
<dbReference type="GO" id="GO:0003676">
    <property type="term" value="F:nucleic acid binding"/>
    <property type="evidence" value="ECO:0007669"/>
    <property type="project" value="InterPro"/>
</dbReference>
<dbReference type="CDD" id="cd01647">
    <property type="entry name" value="RT_LTR"/>
    <property type="match status" value="1"/>
</dbReference>
<dbReference type="GO" id="GO:0015074">
    <property type="term" value="P:DNA integration"/>
    <property type="evidence" value="ECO:0007669"/>
    <property type="project" value="InterPro"/>
</dbReference>
<evidence type="ECO:0000259" key="4">
    <source>
        <dbReference type="PROSITE" id="PS50994"/>
    </source>
</evidence>
<dbReference type="PANTHER" id="PTHR48475:SF2">
    <property type="entry name" value="RIBONUCLEASE H"/>
    <property type="match status" value="1"/>
</dbReference>
<dbReference type="Pfam" id="PF00078">
    <property type="entry name" value="RVT_1"/>
    <property type="match status" value="1"/>
</dbReference>
<dbReference type="PANTHER" id="PTHR48475">
    <property type="entry name" value="RIBONUCLEASE H"/>
    <property type="match status" value="1"/>
</dbReference>
<proteinExistence type="predicted"/>
<dbReference type="InterPro" id="IPR041588">
    <property type="entry name" value="Integrase_H2C2"/>
</dbReference>
<dbReference type="CDD" id="cd09274">
    <property type="entry name" value="RNase_HI_RT_Ty3"/>
    <property type="match status" value="1"/>
</dbReference>
<name>A0A8T2C8Z4_9BRAS</name>
<accession>A0A8T2C8Z4</accession>
<evidence type="ECO:0000313" key="6">
    <source>
        <dbReference type="Proteomes" id="UP000694240"/>
    </source>
</evidence>
<dbReference type="PROSITE" id="PS50879">
    <property type="entry name" value="RNASE_H_1"/>
    <property type="match status" value="1"/>
</dbReference>
<feature type="compositionally biased region" description="Basic and acidic residues" evidence="1">
    <location>
        <begin position="446"/>
        <end position="466"/>
    </location>
</feature>
<dbReference type="InterPro" id="IPR000477">
    <property type="entry name" value="RT_dom"/>
</dbReference>
<dbReference type="InterPro" id="IPR001584">
    <property type="entry name" value="Integrase_cat-core"/>
</dbReference>
<feature type="compositionally biased region" description="Basic and acidic residues" evidence="1">
    <location>
        <begin position="1291"/>
        <end position="1303"/>
    </location>
</feature>
<dbReference type="InterPro" id="IPR041577">
    <property type="entry name" value="RT_RNaseH_2"/>
</dbReference>
<dbReference type="InterPro" id="IPR005162">
    <property type="entry name" value="Retrotrans_gag_dom"/>
</dbReference>
<evidence type="ECO:0000259" key="3">
    <source>
        <dbReference type="PROSITE" id="PS50879"/>
    </source>
</evidence>
<dbReference type="InterPro" id="IPR002156">
    <property type="entry name" value="RNaseH_domain"/>
</dbReference>
<keyword evidence="6" id="KW-1185">Reference proteome</keyword>
<dbReference type="Pfam" id="PF03732">
    <property type="entry name" value="Retrotrans_gag"/>
    <property type="match status" value="1"/>
</dbReference>
<feature type="domain" description="Integrase catalytic" evidence="4">
    <location>
        <begin position="1388"/>
        <end position="1547"/>
    </location>
</feature>
<dbReference type="Pfam" id="PF17921">
    <property type="entry name" value="Integrase_H2C2"/>
    <property type="match status" value="1"/>
</dbReference>
<feature type="region of interest" description="Disordered" evidence="1">
    <location>
        <begin position="359"/>
        <end position="382"/>
    </location>
</feature>
<feature type="region of interest" description="Disordered" evidence="1">
    <location>
        <begin position="446"/>
        <end position="468"/>
    </location>
</feature>
<evidence type="ECO:0000256" key="1">
    <source>
        <dbReference type="SAM" id="MobiDB-lite"/>
    </source>
</evidence>
<sequence length="1678" mass="189998">MSGTSVPDSSVAETLKAMQQTMSEMSQKFSDVEKAVDTLKTTQVSLGQSVNTIQSRVRSLGAGSTVGVRRSMFSTPNSRVRNETNEQTTSNPTIQPDVEEETQLGDEDQLVDQYDQESFDQLETMRKVSQELKEMKSKFHQATSSEPDINRVIEEARRTPFIPRIANLRIKDSRKLKLDPYSGLEDPKSYLAAFLIAAGRVELDEADEDAGYCKLFSENLCGQALMWFTQLEPGSINNFDELSAVFLKQYSILMDKSVSDADLWNLTQGPNESLRTFITKFKGVLSKLPRISQQSALSALRKGLWHDSRFKEDLILHKPDTIQDALFRANNWMEVEDEKESFAKRNKQAKPAVTFPTKKFEPRESQGPKKFGSQPLNNIVGKQFQGKGRSNTWVRDESLYCDIHKVTGHLTKDCSVLKKHLAELWASGDLSKFKIEDFVKEYHEAKDTPKDQNLKRPRQSNEEAPRSSKGKINVILGGTLDRMGISRADIVGPPSPLVAFTSESAMSLGTIKLPVLAKNVSKIVDFVVFDKPAAYNIILGTPWIYQMKAVPSTYHQCIKFPTPSGVETIRGSQEASRTQKEDDVVIEVALEEDKPDRKVRVGVTLTGEIKEALIELLRKNKTSFAWSAADMPGIDPSIICHKLNVDPSFKPVKQKRRKLGVERAKAVNDEVDKLLKIGSIREVQYPEWVANTVVVKKKNGKDRVCIDFTDLNKACPKDSFPLPHIDRLVESTAGNELLTFMDAFSGYNQIMMDPEDQEKTSFITDRGTYCYKVMPFGLKNAGATYQRLVNKMFHEHLGKTMEVYIDDMLVKSLKKEDHIKHLEECFEILNQYQMKLNPAKCTFGVPSGEFLGYIVTKRGIEANPNQINAFLNMPSPKNFKEVQRLTGRIAALNRFISRSTDKSLPFYQILKGNKGFLWDEKCEEAFGQLKAYLTTPPVLSKPEVDEKLYLYVSVSKHAVSGILVREDRREKKPIYYISKSMTDPETRYTMMEKLALAVVTSARKLRPYFQSHPIEVLTNQPLRTILHSPNQSGRLAKWAVELSEYDIEYKSRVSMKAQVLADFLTELPVLGTPEQPENQTWKLYVDGSSSKQGSGVGIKLESPTSEILEQSFRLLFNASNNEAEYEALIAGLRLTQGVGAEEVVAYCDSQLVVNQFNGDYEAKDLRMEAYLEVVKGLSKDFKKFELIRIPRGENTTADALAALASTSDPELKRIIPVECIAERSIKTDKEVLVVTRSRAAARERGEPVVELPPAKRRKSKKHNKEPDVLPETIIETEPLVEDDHSEPDLGPNEHPEPEPRDTLYKRGVSDPYLLCIFGPEVEIVMREVHEGLCGSHASGRAMAFKIKRMGYYWPTMITDCVKSARRCKRCQLHAPLIHQPSELFSSISAPYPFMRWSMDIIGPLHRSTRGAQYLLVLTDYFSKWIEAEAYASIKDSAVNTFIWKNIICRHGVPYEIVTDNGPQFISHEFEAFCSEWGIKVSYSTPRYPQGNGQAEAANKTILSNLKKRLSHLKGGWYDELQPVLWAYRTTPRRPTGETPFSLVYGMEAVVPAELNVPGLRRTEAPLNEEENSAMLDDSLDTINERRDQALIRIQNYQQAAARYYNSKVKSRPFFVGDYVLRRVFDNKKEEGAGKVGINWEGPYIVTEVVRNGVYRLKDLEGSPVQRPWNVINLKKFYV</sequence>
<feature type="region of interest" description="Disordered" evidence="1">
    <location>
        <begin position="74"/>
        <end position="96"/>
    </location>
</feature>
<reference evidence="5 6" key="1">
    <citation type="submission" date="2020-12" db="EMBL/GenBank/DDBJ databases">
        <title>Concerted genomic and epigenomic changes stabilize Arabidopsis allopolyploids.</title>
        <authorList>
            <person name="Chen Z."/>
        </authorList>
    </citation>
    <scope>NUCLEOTIDE SEQUENCE [LARGE SCALE GENOMIC DNA]</scope>
    <source>
        <strain evidence="5">Allo738</strain>
        <tissue evidence="5">Leaf</tissue>
    </source>
</reference>
<protein>
    <submittedName>
        <fullName evidence="5">Ribonuclease H domain</fullName>
    </submittedName>
</protein>